<evidence type="ECO:0000256" key="5">
    <source>
        <dbReference type="SAM" id="Phobius"/>
    </source>
</evidence>
<reference evidence="6 7" key="1">
    <citation type="submission" date="2023-10" db="EMBL/GenBank/DDBJ databases">
        <title>Draft Genome Sequence of Candida saopaulonensis from a very Premature Infant with Sepsis.</title>
        <authorList>
            <person name="Ning Y."/>
            <person name="Dai R."/>
            <person name="Xiao M."/>
            <person name="Xu Y."/>
            <person name="Yan Q."/>
            <person name="Zhang L."/>
        </authorList>
    </citation>
    <scope>NUCLEOTIDE SEQUENCE [LARGE SCALE GENOMIC DNA]</scope>
    <source>
        <strain evidence="6 7">19XY460</strain>
    </source>
</reference>
<sequence length="564" mass="61570">MHPTKSAHLERNPDQAVSSPRIRAQEVATTILLNVLEVIDLINEQEKSNFRLGVIFLVISIVSWLIGLELVNAVLKTNDYHKPFFLLFLTGLCFLLYLLPELMATVYAAGCACLGVVRRQLTAHHHQQSDSPLLSFSDLDLVSSTGDLTNKDRLDSAYDAAIPLSRREVLLLALQIAIVYYIYNALVMSALLYTSASNQTILGSTTAMFTLFMGVSLGIDKFTSKKVVCVVSSLMGVIFISLGEKLASGNNDSKFEPKNPALGNLLALLGAFSYGVYLLVMKVRCGMGNKTTDERKLFGWVGVFTFVLGLPVLVVAHSLGFEPFELPESNTAFAMIMINSVLSVISDYFTILAMLLTSPLVTSLALTSSIPITILADFIILHLTGHQKPSSSSSALVYGFGVFCILISVLLINVNLNTQNELIENVIEDTLEGAVRHDEVLSPVLSPYLEHSSPTLRNHDIGIPHLSPQFNLTRRKNTQRSPLSREVSGFSLNLGTSSSDQAPLKNANHLLNLYTIDSAIDTHEPQPTSEPAALMVYGGVNHNFFIKSVDPSASKSSDILPENV</sequence>
<evidence type="ECO:0000256" key="4">
    <source>
        <dbReference type="ARBA" id="ARBA00023136"/>
    </source>
</evidence>
<protein>
    <recommendedName>
        <fullName evidence="8">EamA domain-containing protein</fullName>
    </recommendedName>
</protein>
<dbReference type="Proteomes" id="UP001338582">
    <property type="component" value="Chromosome 2"/>
</dbReference>
<evidence type="ECO:0000256" key="2">
    <source>
        <dbReference type="ARBA" id="ARBA00022692"/>
    </source>
</evidence>
<dbReference type="EMBL" id="CP138895">
    <property type="protein sequence ID" value="WPK24342.1"/>
    <property type="molecule type" value="Genomic_DNA"/>
</dbReference>
<dbReference type="RefSeq" id="XP_062876725.1">
    <property type="nucleotide sequence ID" value="XM_063020655.1"/>
</dbReference>
<evidence type="ECO:0000313" key="7">
    <source>
        <dbReference type="Proteomes" id="UP001338582"/>
    </source>
</evidence>
<feature type="transmembrane region" description="Helical" evidence="5">
    <location>
        <begin position="169"/>
        <end position="194"/>
    </location>
</feature>
<evidence type="ECO:0008006" key="8">
    <source>
        <dbReference type="Google" id="ProtNLM"/>
    </source>
</evidence>
<dbReference type="InterPro" id="IPR037185">
    <property type="entry name" value="EmrE-like"/>
</dbReference>
<keyword evidence="2 5" id="KW-0812">Transmembrane</keyword>
<feature type="transmembrane region" description="Helical" evidence="5">
    <location>
        <begin position="332"/>
        <end position="356"/>
    </location>
</feature>
<name>A0AAX4H8P4_9ASCO</name>
<feature type="transmembrane region" description="Helical" evidence="5">
    <location>
        <begin position="52"/>
        <end position="72"/>
    </location>
</feature>
<keyword evidence="7" id="KW-1185">Reference proteome</keyword>
<proteinExistence type="predicted"/>
<gene>
    <name evidence="6" type="ORF">PUMCH_001612</name>
</gene>
<feature type="transmembrane region" description="Helical" evidence="5">
    <location>
        <begin position="297"/>
        <end position="320"/>
    </location>
</feature>
<keyword evidence="3 5" id="KW-1133">Transmembrane helix</keyword>
<organism evidence="6 7">
    <name type="scientific">Australozyma saopauloensis</name>
    <dbReference type="NCBI Taxonomy" id="291208"/>
    <lineage>
        <taxon>Eukaryota</taxon>
        <taxon>Fungi</taxon>
        <taxon>Dikarya</taxon>
        <taxon>Ascomycota</taxon>
        <taxon>Saccharomycotina</taxon>
        <taxon>Pichiomycetes</taxon>
        <taxon>Metschnikowiaceae</taxon>
        <taxon>Australozyma</taxon>
    </lineage>
</organism>
<dbReference type="PANTHER" id="PTHR23051">
    <property type="entry name" value="SOLUTE CARRIER FAMILY 35, MEMBER F5"/>
    <property type="match status" value="1"/>
</dbReference>
<dbReference type="AlphaFoldDB" id="A0AAX4H8P4"/>
<accession>A0AAX4H8P4</accession>
<keyword evidence="4 5" id="KW-0472">Membrane</keyword>
<dbReference type="GO" id="GO:0000329">
    <property type="term" value="C:fungal-type vacuole membrane"/>
    <property type="evidence" value="ECO:0007669"/>
    <property type="project" value="TreeGrafter"/>
</dbReference>
<dbReference type="PANTHER" id="PTHR23051:SF0">
    <property type="entry name" value="SOLUTE CARRIER FAMILY 35 MEMBER F5"/>
    <property type="match status" value="1"/>
</dbReference>
<dbReference type="GeneID" id="88172677"/>
<evidence type="ECO:0000256" key="1">
    <source>
        <dbReference type="ARBA" id="ARBA00004141"/>
    </source>
</evidence>
<feature type="transmembrane region" description="Helical" evidence="5">
    <location>
        <begin position="363"/>
        <end position="383"/>
    </location>
</feature>
<feature type="transmembrane region" description="Helical" evidence="5">
    <location>
        <begin position="84"/>
        <end position="117"/>
    </location>
</feature>
<evidence type="ECO:0000256" key="3">
    <source>
        <dbReference type="ARBA" id="ARBA00022989"/>
    </source>
</evidence>
<dbReference type="SUPFAM" id="SSF103481">
    <property type="entry name" value="Multidrug resistance efflux transporter EmrE"/>
    <property type="match status" value="1"/>
</dbReference>
<dbReference type="KEGG" id="asau:88172677"/>
<feature type="transmembrane region" description="Helical" evidence="5">
    <location>
        <begin position="262"/>
        <end position="285"/>
    </location>
</feature>
<comment type="subcellular location">
    <subcellularLocation>
        <location evidence="1">Membrane</location>
        <topology evidence="1">Multi-pass membrane protein</topology>
    </subcellularLocation>
</comment>
<feature type="transmembrane region" description="Helical" evidence="5">
    <location>
        <begin position="226"/>
        <end position="242"/>
    </location>
</feature>
<evidence type="ECO:0000313" key="6">
    <source>
        <dbReference type="EMBL" id="WPK24342.1"/>
    </source>
</evidence>
<feature type="transmembrane region" description="Helical" evidence="5">
    <location>
        <begin position="200"/>
        <end position="219"/>
    </location>
</feature>
<feature type="transmembrane region" description="Helical" evidence="5">
    <location>
        <begin position="395"/>
        <end position="414"/>
    </location>
</feature>